<dbReference type="KEGG" id="bgt:106056741"/>
<accession>A0A2C9KEU5</accession>
<feature type="region of interest" description="Disordered" evidence="1">
    <location>
        <begin position="21"/>
        <end position="41"/>
    </location>
</feature>
<dbReference type="Proteomes" id="UP000076420">
    <property type="component" value="Unassembled WGS sequence"/>
</dbReference>
<dbReference type="RefSeq" id="XP_013069033.2">
    <property type="nucleotide sequence ID" value="XM_013213579.2"/>
</dbReference>
<dbReference type="Pfam" id="PF15375">
    <property type="entry name" value="FSAF1"/>
    <property type="match status" value="1"/>
</dbReference>
<sequence length="159" mass="18489">MMSSVKNKTVEVVVFQNPQKRNKQESVLGRPIANKKKEDKSDAVLAKSKVFNQKQAKYDIRKLAIHGMDKQNKDKAKVDLLIELGAKPPKKRCYHIQEYQMLKKKQEEENKKSGLEIKTAMKKSKSDRRKRHKDDLFKTIDGQAGFFKEGVQFVKKLKK</sequence>
<dbReference type="VEuPathDB" id="VectorBase:BGLB018414"/>
<organism evidence="2 3">
    <name type="scientific">Biomphalaria glabrata</name>
    <name type="common">Bloodfluke planorb</name>
    <name type="synonym">Freshwater snail</name>
    <dbReference type="NCBI Taxonomy" id="6526"/>
    <lineage>
        <taxon>Eukaryota</taxon>
        <taxon>Metazoa</taxon>
        <taxon>Spiralia</taxon>
        <taxon>Lophotrochozoa</taxon>
        <taxon>Mollusca</taxon>
        <taxon>Gastropoda</taxon>
        <taxon>Heterobranchia</taxon>
        <taxon>Euthyneura</taxon>
        <taxon>Panpulmonata</taxon>
        <taxon>Hygrophila</taxon>
        <taxon>Lymnaeoidea</taxon>
        <taxon>Planorbidae</taxon>
        <taxon>Biomphalaria</taxon>
    </lineage>
</organism>
<evidence type="ECO:0000313" key="2">
    <source>
        <dbReference type="EnsemblMetazoa" id="BGLB018414-PA"/>
    </source>
</evidence>
<protein>
    <submittedName>
        <fullName evidence="2">Uncharacterized protein</fullName>
    </submittedName>
</protein>
<proteinExistence type="predicted"/>
<evidence type="ECO:0000313" key="3">
    <source>
        <dbReference type="Proteomes" id="UP000076420"/>
    </source>
</evidence>
<reference evidence="2" key="1">
    <citation type="submission" date="2020-05" db="UniProtKB">
        <authorList>
            <consortium name="EnsemblMetazoa"/>
        </authorList>
    </citation>
    <scope>IDENTIFICATION</scope>
    <source>
        <strain evidence="2">BB02</strain>
    </source>
</reference>
<evidence type="ECO:0000256" key="1">
    <source>
        <dbReference type="SAM" id="MobiDB-lite"/>
    </source>
</evidence>
<dbReference type="InterPro" id="IPR052852">
    <property type="entry name" value="SSU_Processome_Comp"/>
</dbReference>
<feature type="compositionally biased region" description="Basic residues" evidence="1">
    <location>
        <begin position="120"/>
        <end position="132"/>
    </location>
</feature>
<dbReference type="AlphaFoldDB" id="A0A2C9KEU5"/>
<name>A0A2C9KEU5_BIOGL</name>
<gene>
    <name evidence="2" type="primary">106056741</name>
</gene>
<dbReference type="PANTHER" id="PTHR28366">
    <property type="entry name" value="CHROMOSOME 1 OPEN READING FRAME 131"/>
    <property type="match status" value="1"/>
</dbReference>
<dbReference type="RefSeq" id="XP_013069034.2">
    <property type="nucleotide sequence ID" value="XM_013213580.2"/>
</dbReference>
<dbReference type="STRING" id="6526.A0A2C9KEU5"/>
<dbReference type="EnsemblMetazoa" id="BGLB018414-RA">
    <property type="protein sequence ID" value="BGLB018414-PA"/>
    <property type="gene ID" value="BGLB018414"/>
</dbReference>
<dbReference type="VEuPathDB" id="VectorBase:BGLAX_033176"/>
<dbReference type="InterPro" id="IPR027973">
    <property type="entry name" value="FSAF1-like"/>
</dbReference>
<dbReference type="EnsemblMetazoa" id="BGLB018414-RB">
    <property type="protein sequence ID" value="BGLB018414-PB"/>
    <property type="gene ID" value="BGLB018414"/>
</dbReference>
<dbReference type="PANTHER" id="PTHR28366:SF1">
    <property type="entry name" value="CHROMOSOME 1 OPEN READING FRAME 131"/>
    <property type="match status" value="1"/>
</dbReference>
<dbReference type="OrthoDB" id="10067479at2759"/>
<feature type="region of interest" description="Disordered" evidence="1">
    <location>
        <begin position="107"/>
        <end position="133"/>
    </location>
</feature>